<protein>
    <submittedName>
        <fullName evidence="1">Uncharacterized protein</fullName>
    </submittedName>
</protein>
<evidence type="ECO:0000313" key="1">
    <source>
        <dbReference type="EMBL" id="GMI32885.1"/>
    </source>
</evidence>
<sequence length="117" mass="13333">MKETAELDAAGQDARALAQLLVHEMEPVRTKKRPEHLEAKLDTFFDRTTVLRELADVHQWVPEMLFQVLRNLPHRPRTTQSKLANFTKRDAVITGRAMKMLTLSNATPDAAVDEVSR</sequence>
<dbReference type="Proteomes" id="UP001165060">
    <property type="component" value="Unassembled WGS sequence"/>
</dbReference>
<evidence type="ECO:0000313" key="2">
    <source>
        <dbReference type="Proteomes" id="UP001165060"/>
    </source>
</evidence>
<organism evidence="1 2">
    <name type="scientific">Tetraparma gracilis</name>
    <dbReference type="NCBI Taxonomy" id="2962635"/>
    <lineage>
        <taxon>Eukaryota</taxon>
        <taxon>Sar</taxon>
        <taxon>Stramenopiles</taxon>
        <taxon>Ochrophyta</taxon>
        <taxon>Bolidophyceae</taxon>
        <taxon>Parmales</taxon>
        <taxon>Triparmaceae</taxon>
        <taxon>Tetraparma</taxon>
    </lineage>
</organism>
<gene>
    <name evidence="1" type="ORF">TeGR_g9569</name>
</gene>
<dbReference type="EMBL" id="BRYB01003221">
    <property type="protein sequence ID" value="GMI32885.1"/>
    <property type="molecule type" value="Genomic_DNA"/>
</dbReference>
<reference evidence="1 2" key="1">
    <citation type="journal article" date="2023" name="Commun. Biol.">
        <title>Genome analysis of Parmales, the sister group of diatoms, reveals the evolutionary specialization of diatoms from phago-mixotrophs to photoautotrophs.</title>
        <authorList>
            <person name="Ban H."/>
            <person name="Sato S."/>
            <person name="Yoshikawa S."/>
            <person name="Yamada K."/>
            <person name="Nakamura Y."/>
            <person name="Ichinomiya M."/>
            <person name="Sato N."/>
            <person name="Blanc-Mathieu R."/>
            <person name="Endo H."/>
            <person name="Kuwata A."/>
            <person name="Ogata H."/>
        </authorList>
    </citation>
    <scope>NUCLEOTIDE SEQUENCE [LARGE SCALE GENOMIC DNA]</scope>
</reference>
<name>A0ABQ6MUU5_9STRA</name>
<keyword evidence="2" id="KW-1185">Reference proteome</keyword>
<comment type="caution">
    <text evidence="1">The sequence shown here is derived from an EMBL/GenBank/DDBJ whole genome shotgun (WGS) entry which is preliminary data.</text>
</comment>
<proteinExistence type="predicted"/>
<accession>A0ABQ6MUU5</accession>